<keyword evidence="2" id="KW-1003">Cell membrane</keyword>
<reference evidence="7" key="1">
    <citation type="submission" date="2020-05" db="EMBL/GenBank/DDBJ databases">
        <authorList>
            <person name="Chiriac C."/>
            <person name="Salcher M."/>
            <person name="Ghai R."/>
            <person name="Kavagutti S V."/>
        </authorList>
    </citation>
    <scope>NUCLEOTIDE SEQUENCE</scope>
</reference>
<evidence type="ECO:0000256" key="2">
    <source>
        <dbReference type="ARBA" id="ARBA00022475"/>
    </source>
</evidence>
<dbReference type="NCBIfam" id="NF005919">
    <property type="entry name" value="PRK07920.1"/>
    <property type="match status" value="1"/>
</dbReference>
<dbReference type="GO" id="GO:0005886">
    <property type="term" value="C:plasma membrane"/>
    <property type="evidence" value="ECO:0007669"/>
    <property type="project" value="UniProtKB-SubCell"/>
</dbReference>
<evidence type="ECO:0000313" key="7">
    <source>
        <dbReference type="EMBL" id="CAB4554689.1"/>
    </source>
</evidence>
<dbReference type="PANTHER" id="PTHR30606:SF10">
    <property type="entry name" value="PHOSPHATIDYLINOSITOL MANNOSIDE ACYLTRANSFERASE"/>
    <property type="match status" value="1"/>
</dbReference>
<evidence type="ECO:0000256" key="5">
    <source>
        <dbReference type="ARBA" id="ARBA00023136"/>
    </source>
</evidence>
<dbReference type="CDD" id="cd07984">
    <property type="entry name" value="LPLAT_LABLAT-like"/>
    <property type="match status" value="1"/>
</dbReference>
<proteinExistence type="predicted"/>
<keyword evidence="3" id="KW-0997">Cell inner membrane</keyword>
<keyword evidence="5" id="KW-0472">Membrane</keyword>
<evidence type="ECO:0000256" key="4">
    <source>
        <dbReference type="ARBA" id="ARBA00022679"/>
    </source>
</evidence>
<organism evidence="7">
    <name type="scientific">freshwater metagenome</name>
    <dbReference type="NCBI Taxonomy" id="449393"/>
    <lineage>
        <taxon>unclassified sequences</taxon>
        <taxon>metagenomes</taxon>
        <taxon>ecological metagenomes</taxon>
    </lineage>
</organism>
<keyword evidence="6" id="KW-0012">Acyltransferase</keyword>
<dbReference type="GO" id="GO:1901137">
    <property type="term" value="P:carbohydrate derivative biosynthetic process"/>
    <property type="evidence" value="ECO:0007669"/>
    <property type="project" value="UniProtKB-ARBA"/>
</dbReference>
<dbReference type="GO" id="GO:0016746">
    <property type="term" value="F:acyltransferase activity"/>
    <property type="evidence" value="ECO:0007669"/>
    <property type="project" value="UniProtKB-KW"/>
</dbReference>
<evidence type="ECO:0000256" key="3">
    <source>
        <dbReference type="ARBA" id="ARBA00022519"/>
    </source>
</evidence>
<dbReference type="PANTHER" id="PTHR30606">
    <property type="entry name" value="LIPID A BIOSYNTHESIS LAUROYL ACYLTRANSFERASE"/>
    <property type="match status" value="1"/>
</dbReference>
<evidence type="ECO:0000256" key="6">
    <source>
        <dbReference type="ARBA" id="ARBA00023315"/>
    </source>
</evidence>
<evidence type="ECO:0000256" key="1">
    <source>
        <dbReference type="ARBA" id="ARBA00004533"/>
    </source>
</evidence>
<protein>
    <submittedName>
        <fullName evidence="7">Unannotated protein</fullName>
    </submittedName>
</protein>
<name>A0A6J6CWA5_9ZZZZ</name>
<dbReference type="EMBL" id="CAEZSY010000066">
    <property type="protein sequence ID" value="CAB4554689.1"/>
    <property type="molecule type" value="Genomic_DNA"/>
</dbReference>
<comment type="subcellular location">
    <subcellularLocation>
        <location evidence="1">Cell inner membrane</location>
    </subcellularLocation>
</comment>
<dbReference type="Pfam" id="PF03279">
    <property type="entry name" value="Lip_A_acyltrans"/>
    <property type="match status" value="1"/>
</dbReference>
<accession>A0A6J6CWA5</accession>
<keyword evidence="4" id="KW-0808">Transferase</keyword>
<dbReference type="AlphaFoldDB" id="A0A6J6CWA5"/>
<dbReference type="InterPro" id="IPR004960">
    <property type="entry name" value="LipA_acyltrans"/>
</dbReference>
<sequence length="290" mass="32914">MYLAYLFAWRVVGLLPQKFAYYLARKIADHFFKKNGKAVKRLRSNYKRVSPILNGKELDELTKNGMRSYLRYWFDTFRLNKWSTDQIIKTVTVQNEHLLRDPIASKQGCLVVLPHAGNWDHAAAYFCSTGINLTTVAEKLKPEAIFLKFLAYRESIGIEVLHTEQKVIPILLDRLNSGKLVALVADRDLSKSGIEVNFFDGVAKMPSGPARLILNSKAAFISAYITYTESGINILFQEIGPVPSIDNLNMDEEKAVIELTQSMANNFAAGIKSAPVDWHMLQRIWVDEKN</sequence>
<gene>
    <name evidence="7" type="ORF">UFOPK1509_00540</name>
</gene>
<dbReference type="GO" id="GO:0008610">
    <property type="term" value="P:lipid biosynthetic process"/>
    <property type="evidence" value="ECO:0007669"/>
    <property type="project" value="UniProtKB-ARBA"/>
</dbReference>